<comment type="similarity">
    <text evidence="1">Belongs to the aldo/keto reductase family.</text>
</comment>
<dbReference type="Pfam" id="PF00248">
    <property type="entry name" value="Aldo_ket_red"/>
    <property type="match status" value="1"/>
</dbReference>
<evidence type="ECO:0000256" key="1">
    <source>
        <dbReference type="ARBA" id="ARBA00007905"/>
    </source>
</evidence>
<dbReference type="GO" id="GO:0004000">
    <property type="term" value="F:adenosine deaminase activity"/>
    <property type="evidence" value="ECO:0007669"/>
    <property type="project" value="InterPro"/>
</dbReference>
<dbReference type="GO" id="GO:0003723">
    <property type="term" value="F:RNA binding"/>
    <property type="evidence" value="ECO:0007669"/>
    <property type="project" value="InterPro"/>
</dbReference>
<dbReference type="OrthoDB" id="416253at2759"/>
<gene>
    <name evidence="5" type="ORF">BDFB_006920</name>
</gene>
<evidence type="ECO:0000256" key="3">
    <source>
        <dbReference type="ARBA" id="ARBA00023002"/>
    </source>
</evidence>
<dbReference type="InterPro" id="IPR018170">
    <property type="entry name" value="Aldo/ket_reductase_CS"/>
</dbReference>
<dbReference type="GO" id="GO:0006396">
    <property type="term" value="P:RNA processing"/>
    <property type="evidence" value="ECO:0007669"/>
    <property type="project" value="InterPro"/>
</dbReference>
<evidence type="ECO:0000259" key="4">
    <source>
        <dbReference type="PROSITE" id="PS50141"/>
    </source>
</evidence>
<keyword evidence="3" id="KW-0560">Oxidoreductase</keyword>
<keyword evidence="2" id="KW-0521">NADP</keyword>
<dbReference type="PRINTS" id="PR00069">
    <property type="entry name" value="ALDKETRDTASE"/>
</dbReference>
<reference evidence="5 6" key="1">
    <citation type="submission" date="2017-03" db="EMBL/GenBank/DDBJ databases">
        <title>Genome of the blue death feigning beetle - Asbolus verrucosus.</title>
        <authorList>
            <person name="Rider S.D."/>
        </authorList>
    </citation>
    <scope>NUCLEOTIDE SEQUENCE [LARGE SCALE GENOMIC DNA]</scope>
    <source>
        <strain evidence="5">Butters</strain>
        <tissue evidence="5">Head and leg muscle</tissue>
    </source>
</reference>
<proteinExistence type="inferred from homology"/>
<dbReference type="PANTHER" id="PTHR43827:SF3">
    <property type="entry name" value="NADP-DEPENDENT OXIDOREDUCTASE DOMAIN-CONTAINING PROTEIN"/>
    <property type="match status" value="1"/>
</dbReference>
<evidence type="ECO:0000313" key="6">
    <source>
        <dbReference type="Proteomes" id="UP000292052"/>
    </source>
</evidence>
<protein>
    <submittedName>
        <fullName evidence="5">Prostaglandin F synthase-like</fullName>
    </submittedName>
</protein>
<accession>A0A482W5Q2</accession>
<dbReference type="STRING" id="1661398.A0A482W5Q2"/>
<dbReference type="InterPro" id="IPR002466">
    <property type="entry name" value="A_deamin"/>
</dbReference>
<evidence type="ECO:0000256" key="2">
    <source>
        <dbReference type="ARBA" id="ARBA00022857"/>
    </source>
</evidence>
<dbReference type="PROSITE" id="PS50141">
    <property type="entry name" value="A_DEAMIN_EDITASE"/>
    <property type="match status" value="1"/>
</dbReference>
<evidence type="ECO:0000313" key="5">
    <source>
        <dbReference type="EMBL" id="RZC40089.1"/>
    </source>
</evidence>
<dbReference type="SMART" id="SM00552">
    <property type="entry name" value="ADEAMc"/>
    <property type="match status" value="1"/>
</dbReference>
<dbReference type="Gene3D" id="3.20.20.100">
    <property type="entry name" value="NADP-dependent oxidoreductase domain"/>
    <property type="match status" value="1"/>
</dbReference>
<comment type="caution">
    <text evidence="5">The sequence shown here is derived from an EMBL/GenBank/DDBJ whole genome shotgun (WGS) entry which is preliminary data.</text>
</comment>
<dbReference type="EMBL" id="QDEB01028975">
    <property type="protein sequence ID" value="RZC40089.1"/>
    <property type="molecule type" value="Genomic_DNA"/>
</dbReference>
<keyword evidence="6" id="KW-1185">Reference proteome</keyword>
<dbReference type="Proteomes" id="UP000292052">
    <property type="component" value="Unassembled WGS sequence"/>
</dbReference>
<dbReference type="InterPro" id="IPR036812">
    <property type="entry name" value="NAD(P)_OxRdtase_dom_sf"/>
</dbReference>
<dbReference type="AlphaFoldDB" id="A0A482W5Q2"/>
<feature type="domain" description="A to I editase" evidence="4">
    <location>
        <begin position="114"/>
        <end position="226"/>
    </location>
</feature>
<dbReference type="SUPFAM" id="SSF51430">
    <property type="entry name" value="NAD(P)-linked oxidoreductase"/>
    <property type="match status" value="1"/>
</dbReference>
<dbReference type="InterPro" id="IPR020471">
    <property type="entry name" value="AKR"/>
</dbReference>
<dbReference type="InterPro" id="IPR023210">
    <property type="entry name" value="NADP_OxRdtase_dom"/>
</dbReference>
<name>A0A482W5Q2_ASBVE</name>
<dbReference type="PANTHER" id="PTHR43827">
    <property type="entry name" value="2,5-DIKETO-D-GLUCONIC ACID REDUCTASE"/>
    <property type="match status" value="1"/>
</dbReference>
<dbReference type="Pfam" id="PF02137">
    <property type="entry name" value="A_deamin"/>
    <property type="match status" value="1"/>
</dbReference>
<sequence>MGTTDLNFHNKIAKLCFEHFNLLPKCGKPKENEWTILSCIVQEDEDTANSSFHEKNLLGSDEFDDVEKKKIKLEENDIYRTGAKCLESDVKQDLHLEGINYHVTGVVRIKPGRGVRTLSVSCSDKLAKWCHLGIQGALLSILLKEPIYLSSFTIAGGTPFDKEAMERALFHRLGDVQLEHPYHRSRMILEQASFTFSFSKSDEKKPCPSSITWLKINNSKKIQFVDDLSNLSYKNAKLYSKQYQKSWTILKKSFKVWTVKIGTFQIRGRSLIRDVLNYALAAGYRQIDTAAVYGNEEDIAPSDQGDSALRALENSVRNLDCGYLDLYLIHWPGAHGVPGNHPNNIKLRTSSWTQLIKGVQQGLVKDIGVSNYTIRHLNEILSKNYDIKPAVNQVEWHPHCHQSDLKKFCEKEGILLQAYSSLGGSNNPKLISDPVVVEIAKKLEKSPAQVLLQWALQQKVGIIPKARSREHIEANIDLNFTISDEDMNRLSSLKTEERYAWDPKTII</sequence>
<dbReference type="GO" id="GO:0016616">
    <property type="term" value="F:oxidoreductase activity, acting on the CH-OH group of donors, NAD or NADP as acceptor"/>
    <property type="evidence" value="ECO:0007669"/>
    <property type="project" value="UniProtKB-ARBA"/>
</dbReference>
<dbReference type="PROSITE" id="PS00062">
    <property type="entry name" value="ALDOKETO_REDUCTASE_2"/>
    <property type="match status" value="1"/>
</dbReference>
<organism evidence="5 6">
    <name type="scientific">Asbolus verrucosus</name>
    <name type="common">Desert ironclad beetle</name>
    <dbReference type="NCBI Taxonomy" id="1661398"/>
    <lineage>
        <taxon>Eukaryota</taxon>
        <taxon>Metazoa</taxon>
        <taxon>Ecdysozoa</taxon>
        <taxon>Arthropoda</taxon>
        <taxon>Hexapoda</taxon>
        <taxon>Insecta</taxon>
        <taxon>Pterygota</taxon>
        <taxon>Neoptera</taxon>
        <taxon>Endopterygota</taxon>
        <taxon>Coleoptera</taxon>
        <taxon>Polyphaga</taxon>
        <taxon>Cucujiformia</taxon>
        <taxon>Tenebrionidae</taxon>
        <taxon>Pimeliinae</taxon>
        <taxon>Asbolus</taxon>
    </lineage>
</organism>